<dbReference type="Proteomes" id="UP000424527">
    <property type="component" value="Unassembled WGS sequence"/>
</dbReference>
<sequence length="158" mass="16945">MDDLGESRRSWSEAGCSLCLQPSQSSGSLGGGVHVTAEVCAFVWPCGRLPAGNLFLLLIPALKWLQACTMPDHAGLQTFSVTTAAIIAQQSAQAECMPGLNQPSACSATVNQWIHTHPVRGAAWLTSSLRQQTRPHILRKQEDKNNEESELVEAAAPP</sequence>
<protein>
    <submittedName>
        <fullName evidence="2">Uncharacterized protein</fullName>
    </submittedName>
</protein>
<keyword evidence="3" id="KW-1185">Reference proteome</keyword>
<evidence type="ECO:0000256" key="1">
    <source>
        <dbReference type="SAM" id="MobiDB-lite"/>
    </source>
</evidence>
<proteinExistence type="predicted"/>
<dbReference type="EMBL" id="REGW02000009">
    <property type="protein sequence ID" value="KAE8292537.1"/>
    <property type="molecule type" value="Genomic_DNA"/>
</dbReference>
<gene>
    <name evidence="2" type="ORF">D5F01_LYC09907</name>
</gene>
<dbReference type="AlphaFoldDB" id="A0A6G0IMH4"/>
<evidence type="ECO:0000313" key="3">
    <source>
        <dbReference type="Proteomes" id="UP000424527"/>
    </source>
</evidence>
<organism evidence="2 3">
    <name type="scientific">Larimichthys crocea</name>
    <name type="common">Large yellow croaker</name>
    <name type="synonym">Pseudosciaena crocea</name>
    <dbReference type="NCBI Taxonomy" id="215358"/>
    <lineage>
        <taxon>Eukaryota</taxon>
        <taxon>Metazoa</taxon>
        <taxon>Chordata</taxon>
        <taxon>Craniata</taxon>
        <taxon>Vertebrata</taxon>
        <taxon>Euteleostomi</taxon>
        <taxon>Actinopterygii</taxon>
        <taxon>Neopterygii</taxon>
        <taxon>Teleostei</taxon>
        <taxon>Neoteleostei</taxon>
        <taxon>Acanthomorphata</taxon>
        <taxon>Eupercaria</taxon>
        <taxon>Sciaenidae</taxon>
        <taxon>Larimichthys</taxon>
    </lineage>
</organism>
<evidence type="ECO:0000313" key="2">
    <source>
        <dbReference type="EMBL" id="KAE8292537.1"/>
    </source>
</evidence>
<name>A0A6G0IMH4_LARCR</name>
<feature type="region of interest" description="Disordered" evidence="1">
    <location>
        <begin position="135"/>
        <end position="158"/>
    </location>
</feature>
<accession>A0A6G0IMH4</accession>
<comment type="caution">
    <text evidence="2">The sequence shown here is derived from an EMBL/GenBank/DDBJ whole genome shotgun (WGS) entry which is preliminary data.</text>
</comment>
<reference evidence="2 3" key="1">
    <citation type="submission" date="2019-07" db="EMBL/GenBank/DDBJ databases">
        <title>Chromosome genome assembly for large yellow croaker.</title>
        <authorList>
            <person name="Xiao S."/>
        </authorList>
    </citation>
    <scope>NUCLEOTIDE SEQUENCE [LARGE SCALE GENOMIC DNA]</scope>
    <source>
        <strain evidence="2">JMULYC20181020</strain>
        <tissue evidence="2">Muscle</tissue>
    </source>
</reference>